<name>A0AAV6ZKZ8_ENGPU</name>
<feature type="domain" description="Bcl-2 Bcl-2 homology region 1-3" evidence="3">
    <location>
        <begin position="71"/>
        <end position="170"/>
    </location>
</feature>
<comment type="caution">
    <text evidence="4">The sequence shown here is derived from an EMBL/GenBank/DDBJ whole genome shotgun (WGS) entry which is preliminary data.</text>
</comment>
<dbReference type="Proteomes" id="UP000824782">
    <property type="component" value="Unassembled WGS sequence"/>
</dbReference>
<dbReference type="InterPro" id="IPR002475">
    <property type="entry name" value="Bcl2-like"/>
</dbReference>
<evidence type="ECO:0000313" key="4">
    <source>
        <dbReference type="EMBL" id="KAG8546878.1"/>
    </source>
</evidence>
<evidence type="ECO:0000259" key="3">
    <source>
        <dbReference type="SMART" id="SM00337"/>
    </source>
</evidence>
<dbReference type="SMART" id="SM00337">
    <property type="entry name" value="BCL"/>
    <property type="match status" value="1"/>
</dbReference>
<dbReference type="InterPro" id="IPR046371">
    <property type="entry name" value="Bcl-2_BH1-3"/>
</dbReference>
<dbReference type="GO" id="GO:0015288">
    <property type="term" value="F:porin activity"/>
    <property type="evidence" value="ECO:0007669"/>
    <property type="project" value="TreeGrafter"/>
</dbReference>
<dbReference type="EMBL" id="WNYA01000909">
    <property type="protein sequence ID" value="KAG8546878.1"/>
    <property type="molecule type" value="Genomic_DNA"/>
</dbReference>
<protein>
    <recommendedName>
        <fullName evidence="3">Bcl-2 Bcl-2 homology region 1-3 domain-containing protein</fullName>
    </recommendedName>
</protein>
<gene>
    <name evidence="4" type="ORF">GDO81_029615</name>
</gene>
<accession>A0AAV6ZKZ8</accession>
<dbReference type="GO" id="GO:0051400">
    <property type="term" value="F:BH domain binding"/>
    <property type="evidence" value="ECO:0007669"/>
    <property type="project" value="TreeGrafter"/>
</dbReference>
<reference evidence="4" key="1">
    <citation type="thesis" date="2020" institute="ProQuest LLC" country="789 East Eisenhower Parkway, Ann Arbor, MI, USA">
        <title>Comparative Genomics and Chromosome Evolution.</title>
        <authorList>
            <person name="Mudd A.B."/>
        </authorList>
    </citation>
    <scope>NUCLEOTIDE SEQUENCE</scope>
    <source>
        <strain evidence="4">237g6f4</strain>
        <tissue evidence="4">Blood</tissue>
    </source>
</reference>
<dbReference type="SUPFAM" id="SSF56854">
    <property type="entry name" value="Bcl-2 inhibitors of programmed cell death"/>
    <property type="match status" value="1"/>
</dbReference>
<keyword evidence="5" id="KW-1185">Reference proteome</keyword>
<dbReference type="PROSITE" id="PS50062">
    <property type="entry name" value="BCL2_FAMILY"/>
    <property type="match status" value="1"/>
</dbReference>
<sequence length="221" mass="25411">MATGGGEDSPDVAIRPDVVEKEEQQAEAVFLSYTFHMSAMRSENGDSRPLNGEIEDARQTNREYDKVGRQLATIGDDIYKRYETTFDNFLKDLDPNLENAYEIFKKIASSVFETGVNWGRILTLLGFGYRMALYIWKKGQHGFLKKIAQCLARYIVESRIAQWIAKQGGWTEQCFVRPISCMCRFPAQVRRSSPSSSRCIMLCLNLQMKALSMCLWLWELF</sequence>
<dbReference type="CDD" id="cd06845">
    <property type="entry name" value="Bcl-2_like"/>
    <property type="match status" value="1"/>
</dbReference>
<dbReference type="PANTHER" id="PTHR11256">
    <property type="entry name" value="BCL-2 RELATED"/>
    <property type="match status" value="1"/>
</dbReference>
<dbReference type="AlphaFoldDB" id="A0AAV6ZKZ8"/>
<dbReference type="Gene3D" id="1.10.437.10">
    <property type="entry name" value="Blc2-like"/>
    <property type="match status" value="1"/>
</dbReference>
<dbReference type="GO" id="GO:0008630">
    <property type="term" value="P:intrinsic apoptotic signaling pathway in response to DNA damage"/>
    <property type="evidence" value="ECO:0007669"/>
    <property type="project" value="TreeGrafter"/>
</dbReference>
<evidence type="ECO:0000256" key="1">
    <source>
        <dbReference type="ARBA" id="ARBA00009458"/>
    </source>
</evidence>
<dbReference type="GO" id="GO:0005741">
    <property type="term" value="C:mitochondrial outer membrane"/>
    <property type="evidence" value="ECO:0007669"/>
    <property type="project" value="TreeGrafter"/>
</dbReference>
<evidence type="ECO:0000313" key="5">
    <source>
        <dbReference type="Proteomes" id="UP000824782"/>
    </source>
</evidence>
<dbReference type="GO" id="GO:0042981">
    <property type="term" value="P:regulation of apoptotic process"/>
    <property type="evidence" value="ECO:0007669"/>
    <property type="project" value="InterPro"/>
</dbReference>
<evidence type="ECO:0000256" key="2">
    <source>
        <dbReference type="ARBA" id="ARBA00022703"/>
    </source>
</evidence>
<keyword evidence="2" id="KW-0053">Apoptosis</keyword>
<proteinExistence type="inferred from homology"/>
<dbReference type="PRINTS" id="PR01862">
    <property type="entry name" value="BCL2FAMILY"/>
</dbReference>
<dbReference type="InterPro" id="IPR026298">
    <property type="entry name" value="Bcl-2_fam"/>
</dbReference>
<organism evidence="4 5">
    <name type="scientific">Engystomops pustulosus</name>
    <name type="common">Tungara frog</name>
    <name type="synonym">Physalaemus pustulosus</name>
    <dbReference type="NCBI Taxonomy" id="76066"/>
    <lineage>
        <taxon>Eukaryota</taxon>
        <taxon>Metazoa</taxon>
        <taxon>Chordata</taxon>
        <taxon>Craniata</taxon>
        <taxon>Vertebrata</taxon>
        <taxon>Euteleostomi</taxon>
        <taxon>Amphibia</taxon>
        <taxon>Batrachia</taxon>
        <taxon>Anura</taxon>
        <taxon>Neobatrachia</taxon>
        <taxon>Hyloidea</taxon>
        <taxon>Leptodactylidae</taxon>
        <taxon>Leiuperinae</taxon>
        <taxon>Engystomops</taxon>
    </lineage>
</organism>
<dbReference type="InterPro" id="IPR036834">
    <property type="entry name" value="Bcl-2-like_sf"/>
</dbReference>
<dbReference type="GO" id="GO:0001836">
    <property type="term" value="P:release of cytochrome c from mitochondria"/>
    <property type="evidence" value="ECO:0007669"/>
    <property type="project" value="TreeGrafter"/>
</dbReference>
<dbReference type="Pfam" id="PF00452">
    <property type="entry name" value="Bcl-2"/>
    <property type="match status" value="1"/>
</dbReference>
<dbReference type="PANTHER" id="PTHR11256:SF41">
    <property type="entry name" value="BCL-2 HOMOLOGOUS ANTAGONIST_KILLER"/>
    <property type="match status" value="1"/>
</dbReference>
<comment type="similarity">
    <text evidence="1">Belongs to the Bcl-2 family.</text>
</comment>
<dbReference type="GO" id="GO:0097192">
    <property type="term" value="P:extrinsic apoptotic signaling pathway in absence of ligand"/>
    <property type="evidence" value="ECO:0007669"/>
    <property type="project" value="TreeGrafter"/>
</dbReference>